<reference evidence="12" key="1">
    <citation type="submission" date="2023-03" db="EMBL/GenBank/DDBJ databases">
        <authorList>
            <person name="Steffen K."/>
            <person name="Cardenas P."/>
        </authorList>
    </citation>
    <scope>NUCLEOTIDE SEQUENCE</scope>
</reference>
<dbReference type="Proteomes" id="UP001174909">
    <property type="component" value="Unassembled WGS sequence"/>
</dbReference>
<sequence>MCSNRVFNSVQVEIALLLGEEDIDGALEAFEGLVNATAEPLFPSNVNTAIEDVDELLTLLEDEAAFDDAQNVGAIFEVLDNLLVDDNAESFEILEDVGAGQRVLNNTERYALYVAQVLEDQGMDIVINRTGENIFLRAQSLSVNNLNEDYVFPELGEVTGLAVTNGSSASILLPQELLSSRGMGGNVGVASILFRNLQSFLPNDTEVTHPRSLVISSQVSQRGGNGEAVEALLDNPVTITFSFEAREGEEISFDEIRCVFWDFGGNSATKTGSESVRWSSEGLRTESVTRDGDTVTVTCSSNHLTSFAVLVDVGGARIESEALRIVSYIGLAISLACLLLTIIFFISFGKKLFAAVHNFVHLNLAIALFCGYLVFAVGVELANHEKIPCNVVTALVQYFLLSAFCWMMCEGIMLYLMLVVVFSTLSKKWWFFFLLGWGIPLIFVVIGLGAVHEEYGVKDSSSDSDDYYKYCWLSSGKGTYAIWTFVAPMLAIIIINTVFLILVLGSIVRSRANRQKEVESGYKVDVVVTVVKASVILLPLLGLTWVFGLFAVNENTVVFAWLFTIFNSLQGLFIFIFHVIRNDRVWGLVKKRYAAYSTSRASKSTGSTGIKSNKYHSVASSSTGGLEMKSYVDADASEIKTDLGGGKEPTKEEVA</sequence>
<keyword evidence="5 9" id="KW-0472">Membrane</keyword>
<dbReference type="PROSITE" id="PS50221">
    <property type="entry name" value="GAIN_B"/>
    <property type="match status" value="1"/>
</dbReference>
<dbReference type="Gene3D" id="1.20.1070.10">
    <property type="entry name" value="Rhodopsin 7-helix transmembrane proteins"/>
    <property type="match status" value="1"/>
</dbReference>
<evidence type="ECO:0000256" key="2">
    <source>
        <dbReference type="ARBA" id="ARBA00007343"/>
    </source>
</evidence>
<dbReference type="InterPro" id="IPR057244">
    <property type="entry name" value="GAIN_B"/>
</dbReference>
<dbReference type="Gene3D" id="2.60.220.50">
    <property type="match status" value="1"/>
</dbReference>
<dbReference type="InterPro" id="IPR046338">
    <property type="entry name" value="GAIN_dom_sf"/>
</dbReference>
<keyword evidence="12" id="KW-0675">Receptor</keyword>
<feature type="domain" description="G-protein coupled receptors family 2 profile 2" evidence="11">
    <location>
        <begin position="323"/>
        <end position="582"/>
    </location>
</feature>
<dbReference type="EMBL" id="CASHTH010004466">
    <property type="protein sequence ID" value="CAI8057706.1"/>
    <property type="molecule type" value="Genomic_DNA"/>
</dbReference>
<dbReference type="AlphaFoldDB" id="A0AA35U1Z1"/>
<evidence type="ECO:0000256" key="4">
    <source>
        <dbReference type="ARBA" id="ARBA00022989"/>
    </source>
</evidence>
<feature type="transmembrane region" description="Helical" evidence="9">
    <location>
        <begin position="360"/>
        <end position="379"/>
    </location>
</feature>
<dbReference type="GO" id="GO:0007166">
    <property type="term" value="P:cell surface receptor signaling pathway"/>
    <property type="evidence" value="ECO:0007669"/>
    <property type="project" value="InterPro"/>
</dbReference>
<evidence type="ECO:0000313" key="13">
    <source>
        <dbReference type="Proteomes" id="UP001174909"/>
    </source>
</evidence>
<dbReference type="InterPro" id="IPR017981">
    <property type="entry name" value="GPCR_2-like_7TM"/>
</dbReference>
<dbReference type="FunFam" id="1.20.1070.10:FF:000058">
    <property type="entry name" value="Adhesion G protein-coupled receptor F5"/>
    <property type="match status" value="1"/>
</dbReference>
<feature type="transmembrane region" description="Helical" evidence="9">
    <location>
        <begin position="526"/>
        <end position="552"/>
    </location>
</feature>
<gene>
    <name evidence="12" type="ORF">GBAR_LOCUS31435</name>
</gene>
<name>A0AA35U1Z1_GEOBA</name>
<feature type="transmembrane region" description="Helical" evidence="9">
    <location>
        <begin position="558"/>
        <end position="580"/>
    </location>
</feature>
<evidence type="ECO:0000256" key="5">
    <source>
        <dbReference type="ARBA" id="ARBA00023136"/>
    </source>
</evidence>
<evidence type="ECO:0000256" key="7">
    <source>
        <dbReference type="ARBA" id="ARBA00023180"/>
    </source>
</evidence>
<dbReference type="Pfam" id="PF01825">
    <property type="entry name" value="GPS"/>
    <property type="match status" value="1"/>
</dbReference>
<dbReference type="InterPro" id="IPR000832">
    <property type="entry name" value="GPCR_2_secretin-like"/>
</dbReference>
<dbReference type="SMART" id="SM00303">
    <property type="entry name" value="GPS"/>
    <property type="match status" value="1"/>
</dbReference>
<keyword evidence="3 9" id="KW-0812">Transmembrane</keyword>
<dbReference type="PROSITE" id="PS50261">
    <property type="entry name" value="G_PROTEIN_RECEP_F2_4"/>
    <property type="match status" value="1"/>
</dbReference>
<keyword evidence="6" id="KW-1015">Disulfide bond</keyword>
<dbReference type="InterPro" id="IPR000203">
    <property type="entry name" value="GPS"/>
</dbReference>
<evidence type="ECO:0000259" key="11">
    <source>
        <dbReference type="PROSITE" id="PS50261"/>
    </source>
</evidence>
<comment type="similarity">
    <text evidence="2">Belongs to the G-protein coupled receptor 2 family. Adhesion G-protein coupled receptor (ADGR) subfamily.</text>
</comment>
<keyword evidence="7" id="KW-0325">Glycoprotein</keyword>
<evidence type="ECO:0000256" key="6">
    <source>
        <dbReference type="ARBA" id="ARBA00023157"/>
    </source>
</evidence>
<evidence type="ECO:0000259" key="10">
    <source>
        <dbReference type="PROSITE" id="PS50221"/>
    </source>
</evidence>
<evidence type="ECO:0000256" key="8">
    <source>
        <dbReference type="SAM" id="MobiDB-lite"/>
    </source>
</evidence>
<dbReference type="PANTHER" id="PTHR12011">
    <property type="entry name" value="ADHESION G-PROTEIN COUPLED RECEPTOR"/>
    <property type="match status" value="1"/>
</dbReference>
<accession>A0AA35U1Z1</accession>
<feature type="transmembrane region" description="Helical" evidence="9">
    <location>
        <begin position="399"/>
        <end position="422"/>
    </location>
</feature>
<dbReference type="PANTHER" id="PTHR12011:SF347">
    <property type="entry name" value="FI21270P1-RELATED"/>
    <property type="match status" value="1"/>
</dbReference>
<comment type="caution">
    <text evidence="12">The sequence shown here is derived from an EMBL/GenBank/DDBJ whole genome shotgun (WGS) entry which is preliminary data.</text>
</comment>
<feature type="domain" description="GAIN-B" evidence="10">
    <location>
        <begin position="137"/>
        <end position="317"/>
    </location>
</feature>
<dbReference type="GO" id="GO:0004930">
    <property type="term" value="F:G protein-coupled receptor activity"/>
    <property type="evidence" value="ECO:0007669"/>
    <property type="project" value="InterPro"/>
</dbReference>
<evidence type="ECO:0000256" key="3">
    <source>
        <dbReference type="ARBA" id="ARBA00022692"/>
    </source>
</evidence>
<evidence type="ECO:0000256" key="9">
    <source>
        <dbReference type="SAM" id="Phobius"/>
    </source>
</evidence>
<evidence type="ECO:0000256" key="1">
    <source>
        <dbReference type="ARBA" id="ARBA00004141"/>
    </source>
</evidence>
<dbReference type="GO" id="GO:0005886">
    <property type="term" value="C:plasma membrane"/>
    <property type="evidence" value="ECO:0007669"/>
    <property type="project" value="UniProtKB-SubCell"/>
</dbReference>
<proteinExistence type="inferred from homology"/>
<dbReference type="PRINTS" id="PR00249">
    <property type="entry name" value="GPCRSECRETIN"/>
</dbReference>
<evidence type="ECO:0000313" key="12">
    <source>
        <dbReference type="EMBL" id="CAI8057706.1"/>
    </source>
</evidence>
<organism evidence="12 13">
    <name type="scientific">Geodia barretti</name>
    <name type="common">Barrett's horny sponge</name>
    <dbReference type="NCBI Taxonomy" id="519541"/>
    <lineage>
        <taxon>Eukaryota</taxon>
        <taxon>Metazoa</taxon>
        <taxon>Porifera</taxon>
        <taxon>Demospongiae</taxon>
        <taxon>Heteroscleromorpha</taxon>
        <taxon>Tetractinellida</taxon>
        <taxon>Astrophorina</taxon>
        <taxon>Geodiidae</taxon>
        <taxon>Geodia</taxon>
    </lineage>
</organism>
<keyword evidence="4 9" id="KW-1133">Transmembrane helix</keyword>
<feature type="transmembrane region" description="Helical" evidence="9">
    <location>
        <begin position="480"/>
        <end position="505"/>
    </location>
</feature>
<feature type="transmembrane region" description="Helical" evidence="9">
    <location>
        <begin position="325"/>
        <end position="348"/>
    </location>
</feature>
<feature type="compositionally biased region" description="Polar residues" evidence="8">
    <location>
        <begin position="602"/>
        <end position="611"/>
    </location>
</feature>
<feature type="transmembrane region" description="Helical" evidence="9">
    <location>
        <begin position="429"/>
        <end position="451"/>
    </location>
</feature>
<protein>
    <submittedName>
        <fullName evidence="12">Adhesion G protein-coupled receptor L3</fullName>
    </submittedName>
</protein>
<keyword evidence="13" id="KW-1185">Reference proteome</keyword>
<dbReference type="Pfam" id="PF00002">
    <property type="entry name" value="7tm_2"/>
    <property type="match status" value="1"/>
</dbReference>
<dbReference type="CDD" id="cd15040">
    <property type="entry name" value="7tmB2_Adhesion"/>
    <property type="match status" value="1"/>
</dbReference>
<comment type="subcellular location">
    <subcellularLocation>
        <location evidence="1">Membrane</location>
        <topology evidence="1">Multi-pass membrane protein</topology>
    </subcellularLocation>
</comment>
<feature type="region of interest" description="Disordered" evidence="8">
    <location>
        <begin position="602"/>
        <end position="624"/>
    </location>
</feature>